<dbReference type="Proteomes" id="UP000283568">
    <property type="component" value="Unassembled WGS sequence"/>
</dbReference>
<gene>
    <name evidence="2" type="ORF">BDE27_1380</name>
    <name evidence="1" type="ORF">Xehl_02307</name>
</gene>
<dbReference type="EMBL" id="RAQI01000002">
    <property type="protein sequence ID" value="RKE91175.1"/>
    <property type="molecule type" value="Genomic_DNA"/>
</dbReference>
<name>A0A2D0IQV1_9GAMM</name>
<proteinExistence type="predicted"/>
<protein>
    <submittedName>
        <fullName evidence="1">Uncharacterized protein</fullName>
    </submittedName>
</protein>
<evidence type="ECO:0000313" key="4">
    <source>
        <dbReference type="Proteomes" id="UP000283568"/>
    </source>
</evidence>
<evidence type="ECO:0000313" key="2">
    <source>
        <dbReference type="EMBL" id="RKE91175.1"/>
    </source>
</evidence>
<keyword evidence="4" id="KW-1185">Reference proteome</keyword>
<reference evidence="2 4" key="2">
    <citation type="submission" date="2018-09" db="EMBL/GenBank/DDBJ databases">
        <title>Genomic Encyclopedia of Archaeal and Bacterial Type Strains, Phase II (KMG-II): from individual species to whole genera.</title>
        <authorList>
            <person name="Goeker M."/>
        </authorList>
    </citation>
    <scope>NUCLEOTIDE SEQUENCE [LARGE SCALE GENOMIC DNA]</scope>
    <source>
        <strain evidence="2 4">DSM 16337</strain>
    </source>
</reference>
<dbReference type="AlphaFoldDB" id="A0A2D0IQV1"/>
<comment type="caution">
    <text evidence="1">The sequence shown here is derived from an EMBL/GenBank/DDBJ whole genome shotgun (WGS) entry which is preliminary data.</text>
</comment>
<dbReference type="Proteomes" id="UP000225605">
    <property type="component" value="Unassembled WGS sequence"/>
</dbReference>
<reference evidence="1 3" key="1">
    <citation type="journal article" date="2017" name="Nat. Microbiol.">
        <title>Natural product diversity associated with the nematode symbionts Photorhabdus and Xenorhabdus.</title>
        <authorList>
            <person name="Tobias N.J."/>
            <person name="Wolff H."/>
            <person name="Djahanschiri B."/>
            <person name="Grundmann F."/>
            <person name="Kronenwerth M."/>
            <person name="Shi Y.M."/>
            <person name="Simonyi S."/>
            <person name="Grun P."/>
            <person name="Shapiro-Ilan D."/>
            <person name="Pidot S.J."/>
            <person name="Stinear T.P."/>
            <person name="Ebersberger I."/>
            <person name="Bode H.B."/>
        </authorList>
    </citation>
    <scope>NUCLEOTIDE SEQUENCE [LARGE SCALE GENOMIC DNA]</scope>
    <source>
        <strain evidence="1 3">DSM 16337</strain>
    </source>
</reference>
<sequence>MHVAAGRNLSWFIREGNNALVFKCIKELYLFQGAGSA</sequence>
<evidence type="ECO:0000313" key="3">
    <source>
        <dbReference type="Proteomes" id="UP000225605"/>
    </source>
</evidence>
<accession>A0A2D0IQV1</accession>
<evidence type="ECO:0000313" key="1">
    <source>
        <dbReference type="EMBL" id="PHM24257.1"/>
    </source>
</evidence>
<organism evidence="1 3">
    <name type="scientific">Xenorhabdus ehlersii</name>
    <dbReference type="NCBI Taxonomy" id="290111"/>
    <lineage>
        <taxon>Bacteria</taxon>
        <taxon>Pseudomonadati</taxon>
        <taxon>Pseudomonadota</taxon>
        <taxon>Gammaproteobacteria</taxon>
        <taxon>Enterobacterales</taxon>
        <taxon>Morganellaceae</taxon>
        <taxon>Xenorhabdus</taxon>
    </lineage>
</organism>
<dbReference type="EMBL" id="NIBT01000010">
    <property type="protein sequence ID" value="PHM24257.1"/>
    <property type="molecule type" value="Genomic_DNA"/>
</dbReference>